<sequence>MTHQNNTTKPIPGQVRTKVSPRETLFASPTFLVRAVCHVNFLRGEMESFLRTLRGELRVTSSVLDPYVTTSMAPNLLGAPHLKGPRYYIFSQSLSQVELPSAAADPGNRP</sequence>
<dbReference type="AlphaFoldDB" id="A0A8D8IDQ2"/>
<dbReference type="EMBL" id="HBUE01349731">
    <property type="protein sequence ID" value="CAG6602473.1"/>
    <property type="molecule type" value="Transcribed_RNA"/>
</dbReference>
<protein>
    <submittedName>
        <fullName evidence="1">(northern house mosquito) hypothetical protein</fullName>
    </submittedName>
</protein>
<organism evidence="1">
    <name type="scientific">Culex pipiens</name>
    <name type="common">House mosquito</name>
    <dbReference type="NCBI Taxonomy" id="7175"/>
    <lineage>
        <taxon>Eukaryota</taxon>
        <taxon>Metazoa</taxon>
        <taxon>Ecdysozoa</taxon>
        <taxon>Arthropoda</taxon>
        <taxon>Hexapoda</taxon>
        <taxon>Insecta</taxon>
        <taxon>Pterygota</taxon>
        <taxon>Neoptera</taxon>
        <taxon>Endopterygota</taxon>
        <taxon>Diptera</taxon>
        <taxon>Nematocera</taxon>
        <taxon>Culicoidea</taxon>
        <taxon>Culicidae</taxon>
        <taxon>Culicinae</taxon>
        <taxon>Culicini</taxon>
        <taxon>Culex</taxon>
        <taxon>Culex</taxon>
    </lineage>
</organism>
<dbReference type="EMBL" id="HBUE01242663">
    <property type="protein sequence ID" value="CAG6550186.1"/>
    <property type="molecule type" value="Transcribed_RNA"/>
</dbReference>
<proteinExistence type="predicted"/>
<evidence type="ECO:0000313" key="1">
    <source>
        <dbReference type="EMBL" id="CAG6550186.1"/>
    </source>
</evidence>
<accession>A0A8D8IDQ2</accession>
<name>A0A8D8IDQ2_CULPI</name>
<reference evidence="1" key="1">
    <citation type="submission" date="2021-05" db="EMBL/GenBank/DDBJ databases">
        <authorList>
            <person name="Alioto T."/>
            <person name="Alioto T."/>
            <person name="Gomez Garrido J."/>
        </authorList>
    </citation>
    <scope>NUCLEOTIDE SEQUENCE</scope>
</reference>